<evidence type="ECO:0000313" key="1">
    <source>
        <dbReference type="EMBL" id="CAG8768854.1"/>
    </source>
</evidence>
<evidence type="ECO:0000313" key="2">
    <source>
        <dbReference type="Proteomes" id="UP000789920"/>
    </source>
</evidence>
<feature type="non-terminal residue" evidence="1">
    <location>
        <position position="85"/>
    </location>
</feature>
<reference evidence="1" key="1">
    <citation type="submission" date="2021-06" db="EMBL/GenBank/DDBJ databases">
        <authorList>
            <person name="Kallberg Y."/>
            <person name="Tangrot J."/>
            <person name="Rosling A."/>
        </authorList>
    </citation>
    <scope>NUCLEOTIDE SEQUENCE</scope>
    <source>
        <strain evidence="1">MA461A</strain>
    </source>
</reference>
<sequence length="85" mass="9738">AEISSEIIQHTFRKCSISNTIDSSEDNEICHDEVFDNRTHQTSDEICCDEICYNEVSSENIIIIDSSEDEDSNTNQDVFVEEDDE</sequence>
<organism evidence="1 2">
    <name type="scientific">Racocetra persica</name>
    <dbReference type="NCBI Taxonomy" id="160502"/>
    <lineage>
        <taxon>Eukaryota</taxon>
        <taxon>Fungi</taxon>
        <taxon>Fungi incertae sedis</taxon>
        <taxon>Mucoromycota</taxon>
        <taxon>Glomeromycotina</taxon>
        <taxon>Glomeromycetes</taxon>
        <taxon>Diversisporales</taxon>
        <taxon>Gigasporaceae</taxon>
        <taxon>Racocetra</taxon>
    </lineage>
</organism>
<dbReference type="Proteomes" id="UP000789920">
    <property type="component" value="Unassembled WGS sequence"/>
</dbReference>
<name>A0ACA9QY50_9GLOM</name>
<feature type="non-terminal residue" evidence="1">
    <location>
        <position position="1"/>
    </location>
</feature>
<comment type="caution">
    <text evidence="1">The sequence shown here is derived from an EMBL/GenBank/DDBJ whole genome shotgun (WGS) entry which is preliminary data.</text>
</comment>
<dbReference type="EMBL" id="CAJVQC010039588">
    <property type="protein sequence ID" value="CAG8768854.1"/>
    <property type="molecule type" value="Genomic_DNA"/>
</dbReference>
<keyword evidence="2" id="KW-1185">Reference proteome</keyword>
<accession>A0ACA9QY50</accession>
<proteinExistence type="predicted"/>
<protein>
    <submittedName>
        <fullName evidence="1">20435_t:CDS:1</fullName>
    </submittedName>
</protein>
<gene>
    <name evidence="1" type="ORF">RPERSI_LOCUS16149</name>
</gene>